<dbReference type="Proteomes" id="UP000507470">
    <property type="component" value="Unassembled WGS sequence"/>
</dbReference>
<organism evidence="1 2">
    <name type="scientific">Mytilus coruscus</name>
    <name type="common">Sea mussel</name>
    <dbReference type="NCBI Taxonomy" id="42192"/>
    <lineage>
        <taxon>Eukaryota</taxon>
        <taxon>Metazoa</taxon>
        <taxon>Spiralia</taxon>
        <taxon>Lophotrochozoa</taxon>
        <taxon>Mollusca</taxon>
        <taxon>Bivalvia</taxon>
        <taxon>Autobranchia</taxon>
        <taxon>Pteriomorphia</taxon>
        <taxon>Mytilida</taxon>
        <taxon>Mytiloidea</taxon>
        <taxon>Mytilidae</taxon>
        <taxon>Mytilinae</taxon>
        <taxon>Mytilus</taxon>
    </lineage>
</organism>
<dbReference type="EMBL" id="CACVKT020008520">
    <property type="protein sequence ID" value="CAC5415919.1"/>
    <property type="molecule type" value="Genomic_DNA"/>
</dbReference>
<dbReference type="AlphaFoldDB" id="A0A6J8E512"/>
<dbReference type="OrthoDB" id="10377494at2759"/>
<keyword evidence="2" id="KW-1185">Reference proteome</keyword>
<protein>
    <submittedName>
        <fullName evidence="1">Uncharacterized protein</fullName>
    </submittedName>
</protein>
<evidence type="ECO:0000313" key="2">
    <source>
        <dbReference type="Proteomes" id="UP000507470"/>
    </source>
</evidence>
<reference evidence="1 2" key="1">
    <citation type="submission" date="2020-06" db="EMBL/GenBank/DDBJ databases">
        <authorList>
            <person name="Li R."/>
            <person name="Bekaert M."/>
        </authorList>
    </citation>
    <scope>NUCLEOTIDE SEQUENCE [LARGE SCALE GENOMIC DNA]</scope>
    <source>
        <strain evidence="2">wild</strain>
    </source>
</reference>
<accession>A0A6J8E512</accession>
<gene>
    <name evidence="1" type="ORF">MCOR_48573</name>
</gene>
<proteinExistence type="predicted"/>
<evidence type="ECO:0000313" key="1">
    <source>
        <dbReference type="EMBL" id="CAC5415919.1"/>
    </source>
</evidence>
<sequence length="168" mass="17823">MRVFGRHGSQVTVNDQLLRLRVLFYHSNFACTRVYGGYCTHSKTCSDSGGNVEKLQVNCGCGLACCKCTDTCAEGSACIDEGEGETCNGIIDTKGCCGNRVCCKPISTTPNTTPATTSLDTTPGCVESQTSCLMNNTGSFCQDSCTYEIMNEDCCGKKCCSSSASLKL</sequence>
<name>A0A6J8E512_MYTCO</name>